<evidence type="ECO:0000313" key="3">
    <source>
        <dbReference type="Proteomes" id="UP000762676"/>
    </source>
</evidence>
<gene>
    <name evidence="2" type="ORF">ElyMa_001047800</name>
</gene>
<accession>A0AAV4HNR4</accession>
<evidence type="ECO:0000313" key="2">
    <source>
        <dbReference type="EMBL" id="GFR99536.1"/>
    </source>
</evidence>
<dbReference type="EMBL" id="BMAT01002127">
    <property type="protein sequence ID" value="GFR99536.1"/>
    <property type="molecule type" value="Genomic_DNA"/>
</dbReference>
<name>A0AAV4HNR4_9GAST</name>
<organism evidence="2 3">
    <name type="scientific">Elysia marginata</name>
    <dbReference type="NCBI Taxonomy" id="1093978"/>
    <lineage>
        <taxon>Eukaryota</taxon>
        <taxon>Metazoa</taxon>
        <taxon>Spiralia</taxon>
        <taxon>Lophotrochozoa</taxon>
        <taxon>Mollusca</taxon>
        <taxon>Gastropoda</taxon>
        <taxon>Heterobranchia</taxon>
        <taxon>Euthyneura</taxon>
        <taxon>Panpulmonata</taxon>
        <taxon>Sacoglossa</taxon>
        <taxon>Placobranchoidea</taxon>
        <taxon>Plakobranchidae</taxon>
        <taxon>Elysia</taxon>
    </lineage>
</organism>
<dbReference type="Proteomes" id="UP000762676">
    <property type="component" value="Unassembled WGS sequence"/>
</dbReference>
<reference evidence="2 3" key="1">
    <citation type="journal article" date="2021" name="Elife">
        <title>Chloroplast acquisition without the gene transfer in kleptoplastic sea slugs, Plakobranchus ocellatus.</title>
        <authorList>
            <person name="Maeda T."/>
            <person name="Takahashi S."/>
            <person name="Yoshida T."/>
            <person name="Shimamura S."/>
            <person name="Takaki Y."/>
            <person name="Nagai Y."/>
            <person name="Toyoda A."/>
            <person name="Suzuki Y."/>
            <person name="Arimoto A."/>
            <person name="Ishii H."/>
            <person name="Satoh N."/>
            <person name="Nishiyama T."/>
            <person name="Hasebe M."/>
            <person name="Maruyama T."/>
            <person name="Minagawa J."/>
            <person name="Obokata J."/>
            <person name="Shigenobu S."/>
        </authorList>
    </citation>
    <scope>NUCLEOTIDE SEQUENCE [LARGE SCALE GENOMIC DNA]</scope>
</reference>
<comment type="caution">
    <text evidence="2">The sequence shown here is derived from an EMBL/GenBank/DDBJ whole genome shotgun (WGS) entry which is preliminary data.</text>
</comment>
<protein>
    <submittedName>
        <fullName evidence="2">Uncharacterized protein</fullName>
    </submittedName>
</protein>
<keyword evidence="3" id="KW-1185">Reference proteome</keyword>
<proteinExistence type="predicted"/>
<keyword evidence="1" id="KW-0472">Membrane</keyword>
<sequence>MKDRQGRGHSRLATLGHFTEGAGLCCEGRSLECPAQAEISALVSAFTANSAGLEDLTNEQRFFTQAILHHSSSLVMDFILPISCSLLFFYFDFA</sequence>
<keyword evidence="1" id="KW-1133">Transmembrane helix</keyword>
<keyword evidence="1" id="KW-0812">Transmembrane</keyword>
<feature type="transmembrane region" description="Helical" evidence="1">
    <location>
        <begin position="74"/>
        <end position="91"/>
    </location>
</feature>
<evidence type="ECO:0000256" key="1">
    <source>
        <dbReference type="SAM" id="Phobius"/>
    </source>
</evidence>
<dbReference type="AlphaFoldDB" id="A0AAV4HNR4"/>